<dbReference type="Pfam" id="PF19026">
    <property type="entry name" value="UBA_HYPK"/>
    <property type="match status" value="1"/>
</dbReference>
<dbReference type="WormBase" id="SRAE_1000228200">
    <property type="protein sequence ID" value="SRP01268"/>
    <property type="gene ID" value="WBGene00258896"/>
</dbReference>
<dbReference type="RefSeq" id="XP_024503227.1">
    <property type="nucleotide sequence ID" value="XM_024649339.1"/>
</dbReference>
<reference evidence="2 3" key="1">
    <citation type="submission" date="2014-09" db="EMBL/GenBank/DDBJ databases">
        <authorList>
            <person name="Martin A.A."/>
        </authorList>
    </citation>
    <scope>NUCLEOTIDE SEQUENCE</scope>
    <source>
        <strain evidence="3">ED321</strain>
        <strain evidence="2">ED321 Heterogonic</strain>
    </source>
</reference>
<protein>
    <submittedName>
        <fullName evidence="4">Nascent polypeptide-associated complex subunit alpha-like UBA domain-containing protein</fullName>
    </submittedName>
</protein>
<evidence type="ECO:0000259" key="1">
    <source>
        <dbReference type="Pfam" id="PF19026"/>
    </source>
</evidence>
<dbReference type="WBParaSite" id="SRAE_1000228200.1">
    <property type="protein sequence ID" value="SRAE_1000228200.1"/>
    <property type="gene ID" value="WBGene00258896"/>
</dbReference>
<evidence type="ECO:0000313" key="4">
    <source>
        <dbReference type="WBParaSite" id="SRAE_1000228200.1"/>
    </source>
</evidence>
<sequence>MPNKDRKKNDQKNSDEVAVPKYNLGTEDLKKVADYFATEDENIGGLNESFAKLTFNKPEAKKVPVKLNKEHVQILMNGFEMSKTNVEKRLQKFEGDPIKAALSFIGY</sequence>
<evidence type="ECO:0000313" key="3">
    <source>
        <dbReference type="Proteomes" id="UP000035682"/>
    </source>
</evidence>
<dbReference type="EMBL" id="LN609528">
    <property type="protein sequence ID" value="CEF64026.1"/>
    <property type="molecule type" value="Genomic_DNA"/>
</dbReference>
<dbReference type="STRING" id="34506.A0A090L2H6"/>
<dbReference type="GeneID" id="36376391"/>
<name>A0A090L2H6_STRRB</name>
<dbReference type="Proteomes" id="UP000035682">
    <property type="component" value="Unplaced"/>
</dbReference>
<proteinExistence type="predicted"/>
<organism evidence="2">
    <name type="scientific">Strongyloides ratti</name>
    <name type="common">Parasitic roundworm</name>
    <dbReference type="NCBI Taxonomy" id="34506"/>
    <lineage>
        <taxon>Eukaryota</taxon>
        <taxon>Metazoa</taxon>
        <taxon>Ecdysozoa</taxon>
        <taxon>Nematoda</taxon>
        <taxon>Chromadorea</taxon>
        <taxon>Rhabditida</taxon>
        <taxon>Tylenchina</taxon>
        <taxon>Panagrolaimomorpha</taxon>
        <taxon>Strongyloidoidea</taxon>
        <taxon>Strongyloididae</taxon>
        <taxon>Strongyloides</taxon>
    </lineage>
</organism>
<reference evidence="4" key="2">
    <citation type="submission" date="2020-12" db="UniProtKB">
        <authorList>
            <consortium name="WormBaseParasite"/>
        </authorList>
    </citation>
    <scope>IDENTIFICATION</scope>
</reference>
<evidence type="ECO:0000313" key="5">
    <source>
        <dbReference type="WormBase" id="SRAE_1000228200"/>
    </source>
</evidence>
<evidence type="ECO:0000313" key="2">
    <source>
        <dbReference type="EMBL" id="CEF64026.1"/>
    </source>
</evidence>
<feature type="domain" description="Nascent polypeptide-associated complex subunit alpha-like UBA" evidence="1">
    <location>
        <begin position="65"/>
        <end position="100"/>
    </location>
</feature>
<keyword evidence="3" id="KW-1185">Reference proteome</keyword>
<accession>A0A090L2H6</accession>
<dbReference type="InterPro" id="IPR044034">
    <property type="entry name" value="NAC-like_UBA"/>
</dbReference>
<gene>
    <name evidence="2 4 5" type="ORF">SRAE_1000228200</name>
</gene>
<dbReference type="AlphaFoldDB" id="A0A090L2H6"/>
<dbReference type="CTD" id="36376391"/>